<organism evidence="2 3">
    <name type="scientific">Aquimarina hainanensis</name>
    <dbReference type="NCBI Taxonomy" id="1578017"/>
    <lineage>
        <taxon>Bacteria</taxon>
        <taxon>Pseudomonadati</taxon>
        <taxon>Bacteroidota</taxon>
        <taxon>Flavobacteriia</taxon>
        <taxon>Flavobacteriales</taxon>
        <taxon>Flavobacteriaceae</taxon>
        <taxon>Aquimarina</taxon>
    </lineage>
</organism>
<keyword evidence="3" id="KW-1185">Reference proteome</keyword>
<evidence type="ECO:0000259" key="1">
    <source>
        <dbReference type="Pfam" id="PF10988"/>
    </source>
</evidence>
<dbReference type="PROSITE" id="PS51257">
    <property type="entry name" value="PROKAR_LIPOPROTEIN"/>
    <property type="match status" value="1"/>
</dbReference>
<accession>A0ABW5N944</accession>
<dbReference type="Gene3D" id="2.160.20.120">
    <property type="match status" value="1"/>
</dbReference>
<name>A0ABW5N944_9FLAO</name>
<feature type="domain" description="Putative auto-transporter adhesin head GIN" evidence="1">
    <location>
        <begin position="41"/>
        <end position="232"/>
    </location>
</feature>
<evidence type="ECO:0000313" key="2">
    <source>
        <dbReference type="EMBL" id="MFD2591499.1"/>
    </source>
</evidence>
<dbReference type="Proteomes" id="UP001597459">
    <property type="component" value="Unassembled WGS sequence"/>
</dbReference>
<reference evidence="3" key="1">
    <citation type="journal article" date="2019" name="Int. J. Syst. Evol. Microbiol.">
        <title>The Global Catalogue of Microorganisms (GCM) 10K type strain sequencing project: providing services to taxonomists for standard genome sequencing and annotation.</title>
        <authorList>
            <consortium name="The Broad Institute Genomics Platform"/>
            <consortium name="The Broad Institute Genome Sequencing Center for Infectious Disease"/>
            <person name="Wu L."/>
            <person name="Ma J."/>
        </authorList>
    </citation>
    <scope>NUCLEOTIDE SEQUENCE [LARGE SCALE GENOMIC DNA]</scope>
    <source>
        <strain evidence="3">KCTC 42423</strain>
    </source>
</reference>
<sequence length="248" mass="27306">MKNISWLFVIVLFCACDSENAPDCFQKGGDTIRKEFEVSGFSRILVNPNIEMIIKQGNEFSVYVETGENLLEEVSAVVENERLILNNTNDCNLVRSFKQTTFYVTAPDITEIRSATQFDIASEGVLSFPSLGILSEDFGEDTGSTNGTFHLTIDNNRVSVVGNNVASFFLEGKTKALSINIASGTGRFEGERFIADDVSVFHRGANKVIVHPVNKLSGEIRSTGDLIAVNRPDEVAVEVFFTGKLLFQ</sequence>
<proteinExistence type="predicted"/>
<dbReference type="Pfam" id="PF10988">
    <property type="entry name" value="DUF2807"/>
    <property type="match status" value="1"/>
</dbReference>
<dbReference type="EMBL" id="JBHULX010000021">
    <property type="protein sequence ID" value="MFD2591499.1"/>
    <property type="molecule type" value="Genomic_DNA"/>
</dbReference>
<dbReference type="InterPro" id="IPR021255">
    <property type="entry name" value="DUF2807"/>
</dbReference>
<evidence type="ECO:0000313" key="3">
    <source>
        <dbReference type="Proteomes" id="UP001597459"/>
    </source>
</evidence>
<gene>
    <name evidence="2" type="ORF">ACFSTE_11740</name>
</gene>
<comment type="caution">
    <text evidence="2">The sequence shown here is derived from an EMBL/GenBank/DDBJ whole genome shotgun (WGS) entry which is preliminary data.</text>
</comment>
<dbReference type="RefSeq" id="WP_378257037.1">
    <property type="nucleotide sequence ID" value="NZ_JBHSJV010000001.1"/>
</dbReference>
<protein>
    <submittedName>
        <fullName evidence="2">Head GIN domain-containing protein</fullName>
    </submittedName>
</protein>